<dbReference type="EMBL" id="AMCI01008302">
    <property type="protein sequence ID" value="EJW91247.1"/>
    <property type="molecule type" value="Genomic_DNA"/>
</dbReference>
<protein>
    <submittedName>
        <fullName evidence="1">Uncharacterized protein</fullName>
    </submittedName>
</protein>
<organism evidence="1">
    <name type="scientific">gut metagenome</name>
    <dbReference type="NCBI Taxonomy" id="749906"/>
    <lineage>
        <taxon>unclassified sequences</taxon>
        <taxon>metagenomes</taxon>
        <taxon>organismal metagenomes</taxon>
    </lineage>
</organism>
<evidence type="ECO:0000313" key="1">
    <source>
        <dbReference type="EMBL" id="EJW91247.1"/>
    </source>
</evidence>
<name>J9FNR9_9ZZZZ</name>
<comment type="caution">
    <text evidence="1">The sequence shown here is derived from an EMBL/GenBank/DDBJ whole genome shotgun (WGS) entry which is preliminary data.</text>
</comment>
<dbReference type="AlphaFoldDB" id="J9FNR9"/>
<reference evidence="1" key="1">
    <citation type="journal article" date="2012" name="PLoS ONE">
        <title>Gene sets for utilization of primary and secondary nutrition supplies in the distal gut of endangered iberian lynx.</title>
        <authorList>
            <person name="Alcaide M."/>
            <person name="Messina E."/>
            <person name="Richter M."/>
            <person name="Bargiela R."/>
            <person name="Peplies J."/>
            <person name="Huws S.A."/>
            <person name="Newbold C.J."/>
            <person name="Golyshin P.N."/>
            <person name="Simon M.A."/>
            <person name="Lopez G."/>
            <person name="Yakimov M.M."/>
            <person name="Ferrer M."/>
        </authorList>
    </citation>
    <scope>NUCLEOTIDE SEQUENCE</scope>
</reference>
<proteinExistence type="predicted"/>
<gene>
    <name evidence="1" type="ORF">EVA_20646</name>
</gene>
<sequence length="63" mass="6706">MIAAISRVTPLIPIAITKTTQARIAPEIICLDLEVSLASISCSISWSASSCLLGSRYLPTNIM</sequence>
<accession>J9FNR9</accession>